<evidence type="ECO:0000313" key="3">
    <source>
        <dbReference type="Proteomes" id="UP000655225"/>
    </source>
</evidence>
<name>A0A834YLG8_TETSI</name>
<protein>
    <submittedName>
        <fullName evidence="2">Uncharacterized protein</fullName>
    </submittedName>
</protein>
<sequence length="291" mass="32781">MAASLTRRFRTLQQYSFAKWDSKITKSHNRGPSTDHEWFESRPFDPFLHRNPTTSLRALVEGAKVVYKVRAEADGSPYKPTRASPGPPGLARVGLFGLPSASALTLYTTLAPSTNARNDVFGFLCRNGSKGRDSNFGNERKTKKRHTHNLKLAIILYKFSKLLMTSAFLRSLTGPYFVKFVTPVDMSFLGELGRDPTLSQLSAILQSFMAKWESKSTKSNNRVTQQHRGALVEGQRADKVRAKQMEARNTRATSPGGPDPEHHSKNTVKHRWDRNTKNGGRIWYWNESSPV</sequence>
<feature type="compositionally biased region" description="Basic and acidic residues" evidence="1">
    <location>
        <begin position="235"/>
        <end position="249"/>
    </location>
</feature>
<proteinExistence type="predicted"/>
<dbReference type="Proteomes" id="UP000655225">
    <property type="component" value="Unassembled WGS sequence"/>
</dbReference>
<keyword evidence="3" id="KW-1185">Reference proteome</keyword>
<dbReference type="EMBL" id="JABCRI010000017">
    <property type="protein sequence ID" value="KAF8391274.1"/>
    <property type="molecule type" value="Genomic_DNA"/>
</dbReference>
<reference evidence="2 3" key="1">
    <citation type="submission" date="2020-04" db="EMBL/GenBank/DDBJ databases">
        <title>Plant Genome Project.</title>
        <authorList>
            <person name="Zhang R.-G."/>
        </authorList>
    </citation>
    <scope>NUCLEOTIDE SEQUENCE [LARGE SCALE GENOMIC DNA]</scope>
    <source>
        <strain evidence="2">YNK0</strain>
        <tissue evidence="2">Leaf</tissue>
    </source>
</reference>
<accession>A0A834YLG8</accession>
<feature type="region of interest" description="Disordered" evidence="1">
    <location>
        <begin position="216"/>
        <end position="273"/>
    </location>
</feature>
<evidence type="ECO:0000313" key="2">
    <source>
        <dbReference type="EMBL" id="KAF8391274.1"/>
    </source>
</evidence>
<dbReference type="AlphaFoldDB" id="A0A834YLG8"/>
<comment type="caution">
    <text evidence="2">The sequence shown here is derived from an EMBL/GenBank/DDBJ whole genome shotgun (WGS) entry which is preliminary data.</text>
</comment>
<organism evidence="2 3">
    <name type="scientific">Tetracentron sinense</name>
    <name type="common">Spur-leaf</name>
    <dbReference type="NCBI Taxonomy" id="13715"/>
    <lineage>
        <taxon>Eukaryota</taxon>
        <taxon>Viridiplantae</taxon>
        <taxon>Streptophyta</taxon>
        <taxon>Embryophyta</taxon>
        <taxon>Tracheophyta</taxon>
        <taxon>Spermatophyta</taxon>
        <taxon>Magnoliopsida</taxon>
        <taxon>Trochodendrales</taxon>
        <taxon>Trochodendraceae</taxon>
        <taxon>Tetracentron</taxon>
    </lineage>
</organism>
<evidence type="ECO:0000256" key="1">
    <source>
        <dbReference type="SAM" id="MobiDB-lite"/>
    </source>
</evidence>
<feature type="compositionally biased region" description="Polar residues" evidence="1">
    <location>
        <begin position="217"/>
        <end position="227"/>
    </location>
</feature>
<gene>
    <name evidence="2" type="ORF">HHK36_023576</name>
</gene>